<proteinExistence type="predicted"/>
<gene>
    <name evidence="1" type="ORF">ENL60_01220</name>
</gene>
<sequence length="362" mass="41012">MEYNTADLKQLNYGRNISRDLGGPKLNYALYGIIDRNKPVTSYYLVPSKSFTLNFTFKDIFTKKVILSLLKLTSLLGGFGAKTTNGFGGFEIVGPREEIVFVKKLPKDVNLEKRIDETLAEVEQALRDFVKHKKIANNTPLQNVLILLDEPKKELLDFPNLCVDAFVVVNTEITANSIPDVFVKLFDISKNSQGLPVGWYKALKYYLRKGTKDGSDCVKELKTVLLKPKMLKTKRLEIPPALLGLPLQYYFPETGITAKFEPYIDNSDSGNNVGRKQSSIRFTVLKNDNNQYIVYGILLKSNISAVLSDQYYKLRFTAKKRENTLIDKESAYVTSDWNELVQAIQDFKKMYFSSGGDNNASN</sequence>
<protein>
    <submittedName>
        <fullName evidence="1">Uncharacterized protein</fullName>
    </submittedName>
</protein>
<name>A0A832MV40_FERPE</name>
<accession>A0A832MV40</accession>
<dbReference type="EMBL" id="DRUO01000100">
    <property type="protein sequence ID" value="HHD40102.1"/>
    <property type="molecule type" value="Genomic_DNA"/>
</dbReference>
<reference evidence="1" key="1">
    <citation type="journal article" date="2020" name="mSystems">
        <title>Genome- and Community-Level Interaction Insights into Carbon Utilization and Element Cycling Functions of Hydrothermarchaeota in Hydrothermal Sediment.</title>
        <authorList>
            <person name="Zhou Z."/>
            <person name="Liu Y."/>
            <person name="Xu W."/>
            <person name="Pan J."/>
            <person name="Luo Z.H."/>
            <person name="Li M."/>
        </authorList>
    </citation>
    <scope>NUCLEOTIDE SEQUENCE [LARGE SCALE GENOMIC DNA]</scope>
    <source>
        <strain evidence="1">SpSt-101</strain>
    </source>
</reference>
<evidence type="ECO:0000313" key="1">
    <source>
        <dbReference type="EMBL" id="HHD40102.1"/>
    </source>
</evidence>
<organism evidence="1">
    <name type="scientific">Fervidobacterium pennivorans</name>
    <dbReference type="NCBI Taxonomy" id="93466"/>
    <lineage>
        <taxon>Bacteria</taxon>
        <taxon>Thermotogati</taxon>
        <taxon>Thermotogota</taxon>
        <taxon>Thermotogae</taxon>
        <taxon>Thermotogales</taxon>
        <taxon>Fervidobacteriaceae</taxon>
        <taxon>Fervidobacterium</taxon>
    </lineage>
</organism>
<dbReference type="AlphaFoldDB" id="A0A832MV40"/>
<comment type="caution">
    <text evidence="1">The sequence shown here is derived from an EMBL/GenBank/DDBJ whole genome shotgun (WGS) entry which is preliminary data.</text>
</comment>